<keyword evidence="1" id="KW-1003">Cell membrane</keyword>
<sequence>MGKTQKLDLLLAIYVAAVIAAELLGSKIFTVADVINASVAIFVFPLTFSINDVVSEVYGKARARSFVRSTFYVLLGLAAFTLLAILLPPASRYHDNDPYRLIFGKSLRIIFASLTAFFISEQLDIYIFSKIRQKLGKKRLWLRNNLSNFSGQLFDTTIFMFLAFYAPDNFTFILSLIWPYWLLKCFMSVVETPLTYLGVKWLKQ</sequence>
<feature type="transmembrane region" description="Helical" evidence="1">
    <location>
        <begin position="35"/>
        <end position="54"/>
    </location>
</feature>
<dbReference type="EMBL" id="LCNT01000003">
    <property type="protein sequence ID" value="KKU61363.1"/>
    <property type="molecule type" value="Genomic_DNA"/>
</dbReference>
<keyword evidence="1" id="KW-1133">Transmembrane helix</keyword>
<dbReference type="NCBIfam" id="TIGR00697">
    <property type="entry name" value="queuosine precursor transporter"/>
    <property type="match status" value="1"/>
</dbReference>
<dbReference type="PANTHER" id="PTHR34300">
    <property type="entry name" value="QUEUOSINE PRECURSOR TRANSPORTER-RELATED"/>
    <property type="match status" value="1"/>
</dbReference>
<evidence type="ECO:0000313" key="3">
    <source>
        <dbReference type="Proteomes" id="UP000033860"/>
    </source>
</evidence>
<dbReference type="AlphaFoldDB" id="A0A0G1U4V4"/>
<comment type="subcellular location">
    <subcellularLocation>
        <location evidence="1">Cell membrane</location>
        <topology evidence="1">Multi-pass membrane protein</topology>
    </subcellularLocation>
</comment>
<evidence type="ECO:0000256" key="1">
    <source>
        <dbReference type="HAMAP-Rule" id="MF_02088"/>
    </source>
</evidence>
<dbReference type="GO" id="GO:0022857">
    <property type="term" value="F:transmembrane transporter activity"/>
    <property type="evidence" value="ECO:0007669"/>
    <property type="project" value="UniProtKB-UniRule"/>
</dbReference>
<comment type="function">
    <text evidence="1">Involved in the import of queuosine (Q) precursors, required for Q precursor salvage.</text>
</comment>
<dbReference type="HAMAP" id="MF_02088">
    <property type="entry name" value="Q_prec_transport"/>
    <property type="match status" value="1"/>
</dbReference>
<name>A0A0G1U4V4_9BACT</name>
<gene>
    <name evidence="2" type="ORF">UX85_C0003G0022</name>
</gene>
<comment type="similarity">
    <text evidence="1">Belongs to the vitamin uptake transporter (VUT/ECF) (TC 2.A.88) family. Q precursor transporter subfamily.</text>
</comment>
<dbReference type="Proteomes" id="UP000033860">
    <property type="component" value="Unassembled WGS sequence"/>
</dbReference>
<dbReference type="PANTHER" id="PTHR34300:SF2">
    <property type="entry name" value="QUEUOSINE PRECURSOR TRANSPORTER-RELATED"/>
    <property type="match status" value="1"/>
</dbReference>
<feature type="transmembrane region" description="Helical" evidence="1">
    <location>
        <begin position="107"/>
        <end position="128"/>
    </location>
</feature>
<protein>
    <recommendedName>
        <fullName evidence="1">Probable queuosine precursor transporter</fullName>
        <shortName evidence="1">Q precursor transporter</shortName>
    </recommendedName>
</protein>
<proteinExistence type="inferred from homology"/>
<reference evidence="2 3" key="1">
    <citation type="journal article" date="2015" name="Nature">
        <title>rRNA introns, odd ribosomes, and small enigmatic genomes across a large radiation of phyla.</title>
        <authorList>
            <person name="Brown C.T."/>
            <person name="Hug L.A."/>
            <person name="Thomas B.C."/>
            <person name="Sharon I."/>
            <person name="Castelle C.J."/>
            <person name="Singh A."/>
            <person name="Wilkins M.J."/>
            <person name="Williams K.H."/>
            <person name="Banfield J.F."/>
        </authorList>
    </citation>
    <scope>NUCLEOTIDE SEQUENCE [LARGE SCALE GENOMIC DNA]</scope>
</reference>
<organism evidence="2 3">
    <name type="scientific">Candidatus Beckwithbacteria bacterium GW2011_GWB1_47_15</name>
    <dbReference type="NCBI Taxonomy" id="1618371"/>
    <lineage>
        <taxon>Bacteria</taxon>
        <taxon>Candidatus Beckwithiibacteriota</taxon>
    </lineage>
</organism>
<keyword evidence="1" id="KW-0813">Transport</keyword>
<dbReference type="InterPro" id="IPR003744">
    <property type="entry name" value="YhhQ"/>
</dbReference>
<keyword evidence="1" id="KW-0812">Transmembrane</keyword>
<accession>A0A0G1U4V4</accession>
<keyword evidence="1" id="KW-0472">Membrane</keyword>
<comment type="caution">
    <text evidence="1">Lacks conserved residue(s) required for the propagation of feature annotation.</text>
</comment>
<comment type="caution">
    <text evidence="2">The sequence shown here is derived from an EMBL/GenBank/DDBJ whole genome shotgun (WGS) entry which is preliminary data.</text>
</comment>
<dbReference type="Pfam" id="PF02592">
    <property type="entry name" value="Vut_1"/>
    <property type="match status" value="1"/>
</dbReference>
<dbReference type="GO" id="GO:0005886">
    <property type="term" value="C:plasma membrane"/>
    <property type="evidence" value="ECO:0007669"/>
    <property type="project" value="UniProtKB-SubCell"/>
</dbReference>
<feature type="transmembrane region" description="Helical" evidence="1">
    <location>
        <begin position="66"/>
        <end position="87"/>
    </location>
</feature>
<evidence type="ECO:0000313" key="2">
    <source>
        <dbReference type="EMBL" id="KKU61363.1"/>
    </source>
</evidence>